<evidence type="ECO:0000256" key="1">
    <source>
        <dbReference type="SAM" id="MobiDB-lite"/>
    </source>
</evidence>
<feature type="region of interest" description="Disordered" evidence="1">
    <location>
        <begin position="414"/>
        <end position="443"/>
    </location>
</feature>
<feature type="compositionally biased region" description="Basic and acidic residues" evidence="1">
    <location>
        <begin position="418"/>
        <end position="435"/>
    </location>
</feature>
<organism evidence="3 4">
    <name type="scientific">Symbiodinium necroappetens</name>
    <dbReference type="NCBI Taxonomy" id="1628268"/>
    <lineage>
        <taxon>Eukaryota</taxon>
        <taxon>Sar</taxon>
        <taxon>Alveolata</taxon>
        <taxon>Dinophyceae</taxon>
        <taxon>Suessiales</taxon>
        <taxon>Symbiodiniaceae</taxon>
        <taxon>Symbiodinium</taxon>
    </lineage>
</organism>
<keyword evidence="4" id="KW-1185">Reference proteome</keyword>
<dbReference type="InterPro" id="IPR001995">
    <property type="entry name" value="Peptidase_A2_cat"/>
</dbReference>
<feature type="region of interest" description="Disordered" evidence="1">
    <location>
        <begin position="388"/>
        <end position="407"/>
    </location>
</feature>
<feature type="region of interest" description="Disordered" evidence="1">
    <location>
        <begin position="78"/>
        <end position="98"/>
    </location>
</feature>
<sequence length="1167" mass="129969">MLTFERLVTEYERVSPQKYPDDLKISTLLSGLPSDVRRYLQLQITDATKYEQLRDIMLTFERSSSSWCSEQVLKAIGADSSGPMDGPKGKPVQEDDTSSTVRRVLVYDLDDIDEETGDSEAWRLDQVRRLEEVGCESEGEDFELPSSSCLWFQLDQDDAEDEREYCRAVRGSSASQHHENQPVEVILDSGADCTVLPAEIYGAVGSPSLQGNMSVLLDAQGNRIAGGEERVQVCFQIHDEDGTIIEFKDRVVLAHVQQPLFCLGKLMKRQWVPECDEFGRWTMRRGEARFPLHWSRNSLATYMTISRVAHEVPQTPHELPGPSLPEQPRVQMIVEIPDELELHAREPGWSMDSSGRLVHFGLNVDKTFDASLQFSPDVITVLSKAPLDPEELGKPVSGAPPRRVEPRVEDVVDEDAMEVDRGADDRGDDARDRPEGPMLGPHAVEVEGPEQEALVINGTRLTETSPLRELRMACVWMGISKNGSKAAVWSRLKREVALAKLKVSVEASEAVKAEYSREPLVPSLAERPSEDLVLLHETTHIPRAPWCEACLASRSREDNYSDALPTREYPILSIDYMFTSTEGEGQPLATHLIIVDSQTKYTQAIAIDGKGARSLKHCVEEIVRMANTLGYTRIGLRYDTEPAMKQLAAYVVATRLKAGLATEEEPVAPVYIKPEVFDFLPKGPGPDEAASDPPSTPAGAGAGASNIGSDADMSLPGESRSSSAMSSDQSSELRADVGVPGVNRVELEAEMPTGHDDREGFSEADGDPLEAGLEVDWRVEECEDEAQPDVQLDYDFSKEWSDRKYEDGPPHLPDDKMELLDAAMDKVELSRLVKMGVLKRLSENDDVSGMMNLQSKFVRDWRFRANEAGTKWTWVRAGARDFYDKLAKVMRDDEMDSFKAAPALFIEPKTIAVSTHVDDFEILSTDERVERLKNKLKAAGLNFSLEGPCTVEGGECHFLKRKFTGTGEGILVSQSGKHIQKLVELVGVQKAAGKQTPCPLNPNDVKDETPLDEARHAIYRTAVGVLLYLGQDRPECLYAIKVLSGKCTCPTEHEWSLLRHLVKFLKAHPDQGERDRKSISAMCIYVNGNNMHSSSKTRKATEEPHMTKALFKVWLWTVMLLIFFGTTEKAIKDKLKGDSAVNINIIADTIEDYIIKRTIVDPIIVEK</sequence>
<dbReference type="Proteomes" id="UP000601435">
    <property type="component" value="Unassembled WGS sequence"/>
</dbReference>
<evidence type="ECO:0000313" key="4">
    <source>
        <dbReference type="Proteomes" id="UP000601435"/>
    </source>
</evidence>
<reference evidence="3" key="1">
    <citation type="submission" date="2021-02" db="EMBL/GenBank/DDBJ databases">
        <authorList>
            <person name="Dougan E. K."/>
            <person name="Rhodes N."/>
            <person name="Thang M."/>
            <person name="Chan C."/>
        </authorList>
    </citation>
    <scope>NUCLEOTIDE SEQUENCE</scope>
</reference>
<feature type="compositionally biased region" description="Low complexity" evidence="1">
    <location>
        <begin position="719"/>
        <end position="730"/>
    </location>
</feature>
<proteinExistence type="predicted"/>
<dbReference type="EMBL" id="CAJNJA010033185">
    <property type="protein sequence ID" value="CAE7675889.1"/>
    <property type="molecule type" value="Genomic_DNA"/>
</dbReference>
<feature type="domain" description="Peptidase A2" evidence="2">
    <location>
        <begin position="183"/>
        <end position="197"/>
    </location>
</feature>
<gene>
    <name evidence="3" type="ORF">SNEC2469_LOCUS19393</name>
</gene>
<protein>
    <recommendedName>
        <fullName evidence="2">Peptidase A2 domain-containing protein</fullName>
    </recommendedName>
</protein>
<dbReference type="PROSITE" id="PS00141">
    <property type="entry name" value="ASP_PROTEASE"/>
    <property type="match status" value="1"/>
</dbReference>
<evidence type="ECO:0000313" key="3">
    <source>
        <dbReference type="EMBL" id="CAE7675889.1"/>
    </source>
</evidence>
<feature type="region of interest" description="Disordered" evidence="1">
    <location>
        <begin position="682"/>
        <end position="742"/>
    </location>
</feature>
<dbReference type="AlphaFoldDB" id="A0A812WK89"/>
<dbReference type="GO" id="GO:0006508">
    <property type="term" value="P:proteolysis"/>
    <property type="evidence" value="ECO:0007669"/>
    <property type="project" value="InterPro"/>
</dbReference>
<dbReference type="PROSITE" id="PS50175">
    <property type="entry name" value="ASP_PROT_RETROV"/>
    <property type="match status" value="1"/>
</dbReference>
<name>A0A812WK89_9DINO</name>
<accession>A0A812WK89</accession>
<dbReference type="GO" id="GO:0004190">
    <property type="term" value="F:aspartic-type endopeptidase activity"/>
    <property type="evidence" value="ECO:0007669"/>
    <property type="project" value="InterPro"/>
</dbReference>
<evidence type="ECO:0000259" key="2">
    <source>
        <dbReference type="PROSITE" id="PS50175"/>
    </source>
</evidence>
<comment type="caution">
    <text evidence="3">The sequence shown here is derived from an EMBL/GenBank/DDBJ whole genome shotgun (WGS) entry which is preliminary data.</text>
</comment>
<dbReference type="OrthoDB" id="427668at2759"/>
<feature type="non-terminal residue" evidence="3">
    <location>
        <position position="1"/>
    </location>
</feature>
<dbReference type="InterPro" id="IPR001969">
    <property type="entry name" value="Aspartic_peptidase_AS"/>
</dbReference>